<evidence type="ECO:0000256" key="4">
    <source>
        <dbReference type="ARBA" id="ARBA00022729"/>
    </source>
</evidence>
<dbReference type="Proteomes" id="UP000522163">
    <property type="component" value="Unassembled WGS sequence"/>
</dbReference>
<dbReference type="RefSeq" id="WP_183683472.1">
    <property type="nucleotide sequence ID" value="NZ_JACHHH010000004.1"/>
</dbReference>
<dbReference type="GeneID" id="85014510"/>
<dbReference type="InterPro" id="IPR028082">
    <property type="entry name" value="Peripla_BP_I"/>
</dbReference>
<dbReference type="InterPro" id="IPR003760">
    <property type="entry name" value="PnrA-like"/>
</dbReference>
<dbReference type="EMBL" id="JACHHH010000004">
    <property type="protein sequence ID" value="MBB6040986.1"/>
    <property type="molecule type" value="Genomic_DNA"/>
</dbReference>
<keyword evidence="4 8" id="KW-0732">Signal</keyword>
<evidence type="ECO:0000256" key="2">
    <source>
        <dbReference type="ARBA" id="ARBA00008610"/>
    </source>
</evidence>
<feature type="region of interest" description="Disordered" evidence="7">
    <location>
        <begin position="24"/>
        <end position="60"/>
    </location>
</feature>
<keyword evidence="3" id="KW-1003">Cell membrane</keyword>
<feature type="chain" id="PRO_5039355663" evidence="8">
    <location>
        <begin position="20"/>
        <end position="376"/>
    </location>
</feature>
<evidence type="ECO:0000256" key="5">
    <source>
        <dbReference type="ARBA" id="ARBA00023136"/>
    </source>
</evidence>
<dbReference type="AlphaFoldDB" id="A0A7W9W0L1"/>
<evidence type="ECO:0000256" key="7">
    <source>
        <dbReference type="SAM" id="MobiDB-lite"/>
    </source>
</evidence>
<dbReference type="CDD" id="cd06354">
    <property type="entry name" value="PBP1_PrnA-like"/>
    <property type="match status" value="1"/>
</dbReference>
<sequence>MKKRIFAAFLALTMAFSLAACGASGGEKKESAKTTEQGSEKGTEAGSEKAEESKAEKKDASSGKGLKVGIVTDVGGVNDGSFNQSAWEGLQRAQKELGIEAKYLESKTDADYKPNIETFVDEDYDLIICIGYALADALKAESASNPDVKFAIVDDASLADVSNVTSLMFEQAQVSYLAGYVAGKTTKKNTVGIVLGMATDMMNQFGYGYTAGVLDANASAKVLQANANSFADTAAGKTAANNMVTNGADVIFQVAGGTGLGVIDACKEAKIWAIGVDSDQSSIAPETILTSAMKRVDNAVFDVSKELVEGNIKGGVKTYTLADEGVDLAPGTENIDPAVVKEVEEIKKKIVSGELKVPNNKADFEAKYGDVYELDN</sequence>
<comment type="subcellular location">
    <subcellularLocation>
        <location evidence="1">Cell membrane</location>
        <topology evidence="1">Lipid-anchor</topology>
    </subcellularLocation>
</comment>
<dbReference type="Pfam" id="PF02608">
    <property type="entry name" value="Bmp"/>
    <property type="match status" value="1"/>
</dbReference>
<comment type="similarity">
    <text evidence="2">Belongs to the BMP lipoprotein family.</text>
</comment>
<evidence type="ECO:0000256" key="1">
    <source>
        <dbReference type="ARBA" id="ARBA00004193"/>
    </source>
</evidence>
<dbReference type="Gene3D" id="3.40.50.2300">
    <property type="match status" value="2"/>
</dbReference>
<dbReference type="GO" id="GO:0005886">
    <property type="term" value="C:plasma membrane"/>
    <property type="evidence" value="ECO:0007669"/>
    <property type="project" value="UniProtKB-SubCell"/>
</dbReference>
<evidence type="ECO:0000313" key="11">
    <source>
        <dbReference type="Proteomes" id="UP000522163"/>
    </source>
</evidence>
<evidence type="ECO:0000313" key="10">
    <source>
        <dbReference type="EMBL" id="MBB6040986.1"/>
    </source>
</evidence>
<gene>
    <name evidence="10" type="ORF">HNQ46_000958</name>
</gene>
<evidence type="ECO:0000256" key="6">
    <source>
        <dbReference type="ARBA" id="ARBA00023288"/>
    </source>
</evidence>
<keyword evidence="6" id="KW-0449">Lipoprotein</keyword>
<evidence type="ECO:0000259" key="9">
    <source>
        <dbReference type="Pfam" id="PF02608"/>
    </source>
</evidence>
<reference evidence="10 11" key="1">
    <citation type="submission" date="2020-08" db="EMBL/GenBank/DDBJ databases">
        <title>Genomic Encyclopedia of Type Strains, Phase IV (KMG-IV): sequencing the most valuable type-strain genomes for metagenomic binning, comparative biology and taxonomic classification.</title>
        <authorList>
            <person name="Goeker M."/>
        </authorList>
    </citation>
    <scope>NUCLEOTIDE SEQUENCE [LARGE SCALE GENOMIC DNA]</scope>
    <source>
        <strain evidence="10 11">DSM 17245</strain>
    </source>
</reference>
<dbReference type="PANTHER" id="PTHR34296:SF2">
    <property type="entry name" value="ABC TRANSPORTER GUANOSINE-BINDING PROTEIN NUPN"/>
    <property type="match status" value="1"/>
</dbReference>
<dbReference type="PANTHER" id="PTHR34296">
    <property type="entry name" value="TRANSCRIPTIONAL ACTIVATOR PROTEIN MED"/>
    <property type="match status" value="1"/>
</dbReference>
<dbReference type="PROSITE" id="PS51257">
    <property type="entry name" value="PROKAR_LIPOPROTEIN"/>
    <property type="match status" value="1"/>
</dbReference>
<feature type="compositionally biased region" description="Basic and acidic residues" evidence="7">
    <location>
        <begin position="26"/>
        <end position="60"/>
    </location>
</feature>
<evidence type="ECO:0000256" key="8">
    <source>
        <dbReference type="SAM" id="SignalP"/>
    </source>
</evidence>
<evidence type="ECO:0000256" key="3">
    <source>
        <dbReference type="ARBA" id="ARBA00022475"/>
    </source>
</evidence>
<name>A0A7W9W0L1_9FIRM</name>
<feature type="signal peptide" evidence="8">
    <location>
        <begin position="1"/>
        <end position="19"/>
    </location>
</feature>
<protein>
    <submittedName>
        <fullName evidence="10">Basic membrane protein A</fullName>
    </submittedName>
</protein>
<feature type="domain" description="ABC transporter substrate-binding protein PnrA-like" evidence="9">
    <location>
        <begin position="69"/>
        <end position="361"/>
    </location>
</feature>
<organism evidence="10 11">
    <name type="scientific">Oribacterium sinus</name>
    <dbReference type="NCBI Taxonomy" id="237576"/>
    <lineage>
        <taxon>Bacteria</taxon>
        <taxon>Bacillati</taxon>
        <taxon>Bacillota</taxon>
        <taxon>Clostridia</taxon>
        <taxon>Lachnospirales</taxon>
        <taxon>Lachnospiraceae</taxon>
        <taxon>Oribacterium</taxon>
    </lineage>
</organism>
<dbReference type="SUPFAM" id="SSF53822">
    <property type="entry name" value="Periplasmic binding protein-like I"/>
    <property type="match status" value="1"/>
</dbReference>
<accession>A0A7W9W0L1</accession>
<comment type="caution">
    <text evidence="10">The sequence shown here is derived from an EMBL/GenBank/DDBJ whole genome shotgun (WGS) entry which is preliminary data.</text>
</comment>
<keyword evidence="5" id="KW-0472">Membrane</keyword>
<proteinExistence type="inferred from homology"/>
<dbReference type="InterPro" id="IPR050957">
    <property type="entry name" value="BMP_lipoprotein"/>
</dbReference>